<keyword evidence="1" id="KW-0472">Membrane</keyword>
<keyword evidence="1" id="KW-0812">Transmembrane</keyword>
<dbReference type="RefSeq" id="WP_208926387.1">
    <property type="nucleotide sequence ID" value="NZ_JAYFNZ010000046.1"/>
</dbReference>
<evidence type="ECO:0000313" key="2">
    <source>
        <dbReference type="EMBL" id="CDX04532.1"/>
    </source>
</evidence>
<evidence type="ECO:0000256" key="1">
    <source>
        <dbReference type="SAM" id="Phobius"/>
    </source>
</evidence>
<protein>
    <submittedName>
        <fullName evidence="2">Uncharacterized protein</fullName>
    </submittedName>
</protein>
<dbReference type="EMBL" id="LK996017">
    <property type="protein sequence ID" value="CDX04532.1"/>
    <property type="molecule type" value="Genomic_DNA"/>
</dbReference>
<dbReference type="AlphaFoldDB" id="A0A098B833"/>
<proteinExistence type="predicted"/>
<organism evidence="2">
    <name type="scientific">Desulfitobacterium hafniense</name>
    <name type="common">Desulfitobacterium frappieri</name>
    <dbReference type="NCBI Taxonomy" id="49338"/>
    <lineage>
        <taxon>Bacteria</taxon>
        <taxon>Bacillati</taxon>
        <taxon>Bacillota</taxon>
        <taxon>Clostridia</taxon>
        <taxon>Eubacteriales</taxon>
        <taxon>Desulfitobacteriaceae</taxon>
        <taxon>Desulfitobacterium</taxon>
    </lineage>
</organism>
<gene>
    <name evidence="2" type="ORF">DPCES_4646</name>
</gene>
<reference evidence="2" key="1">
    <citation type="submission" date="2014-07" db="EMBL/GenBank/DDBJ databases">
        <authorList>
            <person name="Hornung V.Bastian."/>
        </authorList>
    </citation>
    <scope>NUCLEOTIDE SEQUENCE</scope>
    <source>
        <strain evidence="2">PCE-S</strain>
    </source>
</reference>
<accession>A0A098B833</accession>
<sequence>MQFNETTTTQANPIDLSDVKAALLMAVDLGYEVIKEVAQKPIETGEDVAKKACEEGKKVVEKGVVAAKEHPLATLLIAFGLGFLVVKLLKRK</sequence>
<name>A0A098B833_DESHA</name>
<keyword evidence="1" id="KW-1133">Transmembrane helix</keyword>
<dbReference type="PATRIC" id="fig|49338.4.peg.4995"/>
<feature type="transmembrane region" description="Helical" evidence="1">
    <location>
        <begin position="72"/>
        <end position="89"/>
    </location>
</feature>